<protein>
    <submittedName>
        <fullName evidence="2">dTDP-4-amino-4,6-dideoxygalactose transaminase</fullName>
    </submittedName>
</protein>
<comment type="similarity">
    <text evidence="1">Belongs to the DegT/DnrJ/EryC1 family.</text>
</comment>
<dbReference type="InterPro" id="IPR015421">
    <property type="entry name" value="PyrdxlP-dep_Trfase_major"/>
</dbReference>
<dbReference type="PIRSF" id="PIRSF000390">
    <property type="entry name" value="PLP_StrS"/>
    <property type="match status" value="1"/>
</dbReference>
<dbReference type="GO" id="GO:0008483">
    <property type="term" value="F:transaminase activity"/>
    <property type="evidence" value="ECO:0007669"/>
    <property type="project" value="TreeGrafter"/>
</dbReference>
<dbReference type="InterPro" id="IPR015424">
    <property type="entry name" value="PyrdxlP-dep_Trfase"/>
</dbReference>
<dbReference type="Pfam" id="PF01041">
    <property type="entry name" value="DegT_DnrJ_EryC1"/>
    <property type="match status" value="1"/>
</dbReference>
<sequence>MMETDEIALSEPECGAREIELVNAVLQSSRWSSGPMLESFETAFAGWSGRAHAIAVASGTLGAWIALRGLGIGETDEVICASHTWHQVAQAITLAGATPVFADIDYWSGCLNVEKVRQKIGARTRAILAGNTNGHPAAWGPLRELAGEHGLRLIEDSTEALGSRYRGHSVGTFGDVSLFDFSTPSALCAGEGGMLVTDDEGLAHELRYLRQRRVADRESVSVGSRVPLQAGMSELTAALGLAQLAGLDERLARRKQVEAWYHEQMQSFEGIKPPYLAEDVEEVHWMLYVVHLGKRFTQSARAQMIDDMKSCGIETAAYSQPLHEQFHYMSAGDAIGRKRGVLPDTERIGDRALALPLHSQLDADQVKYIVKTLKDTATNVGAGAAIYL</sequence>
<dbReference type="PANTHER" id="PTHR30244:SF39">
    <property type="entry name" value="BLR3650 PROTEIN"/>
    <property type="match status" value="1"/>
</dbReference>
<evidence type="ECO:0000256" key="1">
    <source>
        <dbReference type="RuleBase" id="RU004508"/>
    </source>
</evidence>
<dbReference type="Gene3D" id="3.90.1150.10">
    <property type="entry name" value="Aspartate Aminotransferase, domain 1"/>
    <property type="match status" value="1"/>
</dbReference>
<gene>
    <name evidence="2" type="ORF">C7410_11468</name>
</gene>
<dbReference type="SUPFAM" id="SSF53383">
    <property type="entry name" value="PLP-dependent transferases"/>
    <property type="match status" value="1"/>
</dbReference>
<dbReference type="GO" id="GO:0030170">
    <property type="term" value="F:pyridoxal phosphate binding"/>
    <property type="evidence" value="ECO:0007669"/>
    <property type="project" value="TreeGrafter"/>
</dbReference>
<evidence type="ECO:0000313" key="2">
    <source>
        <dbReference type="EMBL" id="PYE21427.1"/>
    </source>
</evidence>
<accession>A0A2V4UAN1</accession>
<dbReference type="Gene3D" id="3.40.640.10">
    <property type="entry name" value="Type I PLP-dependent aspartate aminotransferase-like (Major domain)"/>
    <property type="match status" value="1"/>
</dbReference>
<dbReference type="CDD" id="cd00616">
    <property type="entry name" value="AHBA_syn"/>
    <property type="match status" value="1"/>
</dbReference>
<dbReference type="Proteomes" id="UP000247772">
    <property type="component" value="Unassembled WGS sequence"/>
</dbReference>
<organism evidence="2 3">
    <name type="scientific">Paraburkholderia silvatlantica</name>
    <dbReference type="NCBI Taxonomy" id="321895"/>
    <lineage>
        <taxon>Bacteria</taxon>
        <taxon>Pseudomonadati</taxon>
        <taxon>Pseudomonadota</taxon>
        <taxon>Betaproteobacteria</taxon>
        <taxon>Burkholderiales</taxon>
        <taxon>Burkholderiaceae</taxon>
        <taxon>Paraburkholderia</taxon>
    </lineage>
</organism>
<name>A0A2V4UAN1_9BURK</name>
<proteinExistence type="inferred from homology"/>
<reference evidence="2 3" key="1">
    <citation type="submission" date="2018-06" db="EMBL/GenBank/DDBJ databases">
        <title>Genomic Encyclopedia of Type Strains, Phase IV (KMG-V): Genome sequencing to study the core and pangenomes of soil and plant-associated prokaryotes.</title>
        <authorList>
            <person name="Whitman W."/>
        </authorList>
    </citation>
    <scope>NUCLEOTIDE SEQUENCE [LARGE SCALE GENOMIC DNA]</scope>
    <source>
        <strain evidence="2 3">SRCL-318</strain>
    </source>
</reference>
<dbReference type="PANTHER" id="PTHR30244">
    <property type="entry name" value="TRANSAMINASE"/>
    <property type="match status" value="1"/>
</dbReference>
<dbReference type="AlphaFoldDB" id="A0A2V4UAN1"/>
<dbReference type="EMBL" id="QJSQ01000014">
    <property type="protein sequence ID" value="PYE21427.1"/>
    <property type="molecule type" value="Genomic_DNA"/>
</dbReference>
<dbReference type="InterPro" id="IPR000653">
    <property type="entry name" value="DegT/StrS_aminotransferase"/>
</dbReference>
<evidence type="ECO:0000313" key="3">
    <source>
        <dbReference type="Proteomes" id="UP000247772"/>
    </source>
</evidence>
<dbReference type="InterPro" id="IPR015422">
    <property type="entry name" value="PyrdxlP-dep_Trfase_small"/>
</dbReference>
<keyword evidence="1" id="KW-0663">Pyridoxal phosphate</keyword>
<comment type="caution">
    <text evidence="2">The sequence shown here is derived from an EMBL/GenBank/DDBJ whole genome shotgun (WGS) entry which is preliminary data.</text>
</comment>
<dbReference type="GO" id="GO:0000271">
    <property type="term" value="P:polysaccharide biosynthetic process"/>
    <property type="evidence" value="ECO:0007669"/>
    <property type="project" value="TreeGrafter"/>
</dbReference>